<feature type="transmembrane region" description="Helical" evidence="12">
    <location>
        <begin position="331"/>
        <end position="352"/>
    </location>
</feature>
<evidence type="ECO:0000256" key="11">
    <source>
        <dbReference type="PIRSR" id="PIRSR006247-1"/>
    </source>
</evidence>
<feature type="transmembrane region" description="Helical" evidence="12">
    <location>
        <begin position="269"/>
        <end position="287"/>
    </location>
</feature>
<dbReference type="STRING" id="1280952.HJA_00215"/>
<dbReference type="OrthoDB" id="9810952at2"/>
<evidence type="ECO:0000256" key="8">
    <source>
        <dbReference type="ARBA" id="ARBA00023065"/>
    </source>
</evidence>
<evidence type="ECO:0000256" key="10">
    <source>
        <dbReference type="PIRNR" id="PIRNR006247"/>
    </source>
</evidence>
<evidence type="ECO:0000313" key="14">
    <source>
        <dbReference type="Proteomes" id="UP000024816"/>
    </source>
</evidence>
<feature type="binding site" evidence="11">
    <location>
        <position position="317"/>
    </location>
    <ligand>
        <name>K(+)</name>
        <dbReference type="ChEBI" id="CHEBI:29103"/>
    </ligand>
</feature>
<dbReference type="GO" id="GO:0005886">
    <property type="term" value="C:plasma membrane"/>
    <property type="evidence" value="ECO:0007669"/>
    <property type="project" value="UniProtKB-SubCell"/>
</dbReference>
<keyword evidence="6 10" id="KW-0630">Potassium</keyword>
<feature type="transmembrane region" description="Helical" evidence="12">
    <location>
        <begin position="454"/>
        <end position="477"/>
    </location>
</feature>
<feature type="binding site" evidence="11">
    <location>
        <position position="433"/>
    </location>
    <ligand>
        <name>K(+)</name>
        <dbReference type="ChEBI" id="CHEBI:29103"/>
    </ligand>
</feature>
<evidence type="ECO:0000313" key="13">
    <source>
        <dbReference type="EMBL" id="KCZ90915.1"/>
    </source>
</evidence>
<keyword evidence="3 10" id="KW-1003">Cell membrane</keyword>
<dbReference type="Proteomes" id="UP000024816">
    <property type="component" value="Unassembled WGS sequence"/>
</dbReference>
<feature type="transmembrane region" description="Helical" evidence="12">
    <location>
        <begin position="395"/>
        <end position="415"/>
    </location>
</feature>
<keyword evidence="2 10" id="KW-0813">Transport</keyword>
<evidence type="ECO:0000256" key="1">
    <source>
        <dbReference type="ARBA" id="ARBA00004651"/>
    </source>
</evidence>
<dbReference type="GO" id="GO:0015379">
    <property type="term" value="F:potassium:chloride symporter activity"/>
    <property type="evidence" value="ECO:0007669"/>
    <property type="project" value="InterPro"/>
</dbReference>
<dbReference type="InterPro" id="IPR003445">
    <property type="entry name" value="Cat_transpt"/>
</dbReference>
<dbReference type="EMBL" id="ARYJ01000001">
    <property type="protein sequence ID" value="KCZ90915.1"/>
    <property type="molecule type" value="Genomic_DNA"/>
</dbReference>
<feature type="transmembrane region" description="Helical" evidence="12">
    <location>
        <begin position="173"/>
        <end position="196"/>
    </location>
</feature>
<dbReference type="Pfam" id="PF02386">
    <property type="entry name" value="TrkH"/>
    <property type="match status" value="1"/>
</dbReference>
<keyword evidence="8 10" id="KW-0406">Ion transport</keyword>
<keyword evidence="14" id="KW-1185">Reference proteome</keyword>
<feature type="transmembrane region" description="Helical" evidence="12">
    <location>
        <begin position="233"/>
        <end position="257"/>
    </location>
</feature>
<feature type="transmembrane region" description="Helical" evidence="12">
    <location>
        <begin position="130"/>
        <end position="152"/>
    </location>
</feature>
<evidence type="ECO:0000256" key="5">
    <source>
        <dbReference type="ARBA" id="ARBA00022692"/>
    </source>
</evidence>
<keyword evidence="4 10" id="KW-0633">Potassium transport</keyword>
<dbReference type="RefSeq" id="WP_035576828.1">
    <property type="nucleotide sequence ID" value="NZ_ARYJ01000001.1"/>
</dbReference>
<feature type="binding site" evidence="11">
    <location>
        <position position="216"/>
    </location>
    <ligand>
        <name>K(+)</name>
        <dbReference type="ChEBI" id="CHEBI:29103"/>
    </ligand>
</feature>
<evidence type="ECO:0000256" key="4">
    <source>
        <dbReference type="ARBA" id="ARBA00022538"/>
    </source>
</evidence>
<feature type="binding site" evidence="11">
    <location>
        <position position="434"/>
    </location>
    <ligand>
        <name>K(+)</name>
        <dbReference type="ChEBI" id="CHEBI:29103"/>
    </ligand>
</feature>
<feature type="transmembrane region" description="Helical" evidence="12">
    <location>
        <begin position="7"/>
        <end position="30"/>
    </location>
</feature>
<dbReference type="PIRSF" id="PIRSF006247">
    <property type="entry name" value="TrkH"/>
    <property type="match status" value="1"/>
</dbReference>
<dbReference type="PANTHER" id="PTHR32024">
    <property type="entry name" value="TRK SYSTEM POTASSIUM UPTAKE PROTEIN TRKG-RELATED"/>
    <property type="match status" value="1"/>
</dbReference>
<evidence type="ECO:0000256" key="6">
    <source>
        <dbReference type="ARBA" id="ARBA00022958"/>
    </source>
</evidence>
<keyword evidence="10" id="KW-0997">Cell inner membrane</keyword>
<keyword evidence="9 10" id="KW-0472">Membrane</keyword>
<dbReference type="eggNOG" id="COG0168">
    <property type="taxonomic scope" value="Bacteria"/>
</dbReference>
<proteinExistence type="inferred from homology"/>
<evidence type="ECO:0000256" key="12">
    <source>
        <dbReference type="SAM" id="Phobius"/>
    </source>
</evidence>
<evidence type="ECO:0000256" key="3">
    <source>
        <dbReference type="ARBA" id="ARBA00022475"/>
    </source>
</evidence>
<evidence type="ECO:0000256" key="2">
    <source>
        <dbReference type="ARBA" id="ARBA00022448"/>
    </source>
</evidence>
<evidence type="ECO:0000256" key="9">
    <source>
        <dbReference type="ARBA" id="ARBA00023136"/>
    </source>
</evidence>
<gene>
    <name evidence="13" type="ORF">HJA_00215</name>
</gene>
<dbReference type="AlphaFoldDB" id="A0A059FJT2"/>
<dbReference type="InterPro" id="IPR004772">
    <property type="entry name" value="TrkH"/>
</dbReference>
<sequence length="484" mass="52315">MQLRPLLLAIGIMTVLLGVAMLPCALIDWADKRPEAYVFSVSSFGAVFIGTCLWVLSRGEVQRTGQREGFLLTVLVWTALPAVAAIPFIASGMSFTDAMFESVSGLTTTGATVMTGLDSLPRGLLLWRSIIQWFGGIGIIVTAIAILPQLRVGGMQLFQLENSDRSGKFLPRVTDIATYLGLTYLIISLTCALVYYLCGMTWFDAICHAMTTMSAGGYSTHDASFGYFNDTPAAYAATFFMFVAGLPFSLLAMLLLQGRIRPMLSDPQPRLYALIALGLASVIVIYHEAVVDPPIFNHVFHGFKEALFNIISVMTGTGYASAPYDTWGTPVMAIVLGATFVGGCAGSAACGLKMFRLEIASKAMLAYSQRMVQPHRRSPIKYGGKTVDEDTLQSVMVFMFLYFATFLISAALLGLDGLDAMTAISGAATTLSNVGPGLGPINGPSGTFQDFSDFATWVCTINMLLGRLEFVVVFVVLTRRFWRG</sequence>
<feature type="binding site" evidence="11">
    <location>
        <position position="108"/>
    </location>
    <ligand>
        <name>K(+)</name>
        <dbReference type="ChEBI" id="CHEBI:29103"/>
    </ligand>
</feature>
<keyword evidence="5 12" id="KW-0812">Transmembrane</keyword>
<comment type="similarity">
    <text evidence="10">Belongs to the TrkH potassium transport family.</text>
</comment>
<comment type="subcellular location">
    <subcellularLocation>
        <location evidence="10">Cell inner membrane</location>
        <topology evidence="10">Multi-pass membrane protein</topology>
    </subcellularLocation>
    <subcellularLocation>
        <location evidence="1">Cell membrane</location>
        <topology evidence="1">Multi-pass membrane protein</topology>
    </subcellularLocation>
</comment>
<accession>A0A059FJT2</accession>
<feature type="transmembrane region" description="Helical" evidence="12">
    <location>
        <begin position="69"/>
        <end position="90"/>
    </location>
</feature>
<comment type="function">
    <text evidence="10">Low-affinity potassium transport system. Interacts with Trk system potassium uptake protein TrkA.</text>
</comment>
<dbReference type="PANTHER" id="PTHR32024:SF3">
    <property type="entry name" value="TRK SYSTEM POTASSIUM UPTAKE PROTEIN"/>
    <property type="match status" value="1"/>
</dbReference>
<feature type="transmembrane region" description="Helical" evidence="12">
    <location>
        <begin position="36"/>
        <end position="57"/>
    </location>
</feature>
<name>A0A059FJT2_9PROT</name>
<feature type="binding site" evidence="11">
    <location>
        <position position="109"/>
    </location>
    <ligand>
        <name>K(+)</name>
        <dbReference type="ChEBI" id="CHEBI:29103"/>
    </ligand>
</feature>
<dbReference type="GO" id="GO:0046872">
    <property type="term" value="F:metal ion binding"/>
    <property type="evidence" value="ECO:0007669"/>
    <property type="project" value="UniProtKB-KW"/>
</dbReference>
<organism evidence="13 14">
    <name type="scientific">Hyphomonas jannaschiana VP2</name>
    <dbReference type="NCBI Taxonomy" id="1280952"/>
    <lineage>
        <taxon>Bacteria</taxon>
        <taxon>Pseudomonadati</taxon>
        <taxon>Pseudomonadota</taxon>
        <taxon>Alphaproteobacteria</taxon>
        <taxon>Hyphomonadales</taxon>
        <taxon>Hyphomonadaceae</taxon>
        <taxon>Hyphomonas</taxon>
    </lineage>
</organism>
<keyword evidence="11" id="KW-0479">Metal-binding</keyword>
<protein>
    <recommendedName>
        <fullName evidence="10">Trk system potassium uptake protein</fullName>
    </recommendedName>
</protein>
<evidence type="ECO:0000256" key="7">
    <source>
        <dbReference type="ARBA" id="ARBA00022989"/>
    </source>
</evidence>
<reference evidence="13 14" key="1">
    <citation type="journal article" date="2014" name="Antonie Van Leeuwenhoek">
        <title>Hyphomonas beringensis sp. nov. and Hyphomonas chukchiensis sp. nov., isolated from surface seawater of the Bering Sea and Chukchi Sea.</title>
        <authorList>
            <person name="Li C."/>
            <person name="Lai Q."/>
            <person name="Li G."/>
            <person name="Dong C."/>
            <person name="Wang J."/>
            <person name="Liao Y."/>
            <person name="Shao Z."/>
        </authorList>
    </citation>
    <scope>NUCLEOTIDE SEQUENCE [LARGE SCALE GENOMIC DNA]</scope>
    <source>
        <strain evidence="13 14">VP2</strain>
    </source>
</reference>
<comment type="caution">
    <text evidence="13">The sequence shown here is derived from an EMBL/GenBank/DDBJ whole genome shotgun (WGS) entry which is preliminary data.</text>
</comment>
<dbReference type="PATRIC" id="fig|1280952.3.peg.42"/>
<keyword evidence="7 12" id="KW-1133">Transmembrane helix</keyword>